<gene>
    <name evidence="3" type="ORF">METZ01_LOCUS300102</name>
</gene>
<dbReference type="GO" id="GO:0016788">
    <property type="term" value="F:hydrolase activity, acting on ester bonds"/>
    <property type="evidence" value="ECO:0007669"/>
    <property type="project" value="UniProtKB-ARBA"/>
</dbReference>
<dbReference type="Gene3D" id="3.40.50.1820">
    <property type="entry name" value="alpha/beta hydrolase"/>
    <property type="match status" value="1"/>
</dbReference>
<keyword evidence="1" id="KW-0378">Hydrolase</keyword>
<dbReference type="AlphaFoldDB" id="A0A382MFE8"/>
<reference evidence="3" key="1">
    <citation type="submission" date="2018-05" db="EMBL/GenBank/DDBJ databases">
        <authorList>
            <person name="Lanie J.A."/>
            <person name="Ng W.-L."/>
            <person name="Kazmierczak K.M."/>
            <person name="Andrzejewski T.M."/>
            <person name="Davidsen T.M."/>
            <person name="Wayne K.J."/>
            <person name="Tettelin H."/>
            <person name="Glass J.I."/>
            <person name="Rusch D."/>
            <person name="Podicherti R."/>
            <person name="Tsui H.-C.T."/>
            <person name="Winkler M.E."/>
        </authorList>
    </citation>
    <scope>NUCLEOTIDE SEQUENCE</scope>
</reference>
<dbReference type="SUPFAM" id="SSF53474">
    <property type="entry name" value="alpha/beta-Hydrolases"/>
    <property type="match status" value="1"/>
</dbReference>
<evidence type="ECO:0000313" key="3">
    <source>
        <dbReference type="EMBL" id="SVC47248.1"/>
    </source>
</evidence>
<dbReference type="InterPro" id="IPR050261">
    <property type="entry name" value="FrsA_esterase"/>
</dbReference>
<dbReference type="PANTHER" id="PTHR22946">
    <property type="entry name" value="DIENELACTONE HYDROLASE DOMAIN-CONTAINING PROTEIN-RELATED"/>
    <property type="match status" value="1"/>
</dbReference>
<evidence type="ECO:0000259" key="2">
    <source>
        <dbReference type="Pfam" id="PF01738"/>
    </source>
</evidence>
<dbReference type="Pfam" id="PF01738">
    <property type="entry name" value="DLH"/>
    <property type="match status" value="1"/>
</dbReference>
<proteinExistence type="predicted"/>
<dbReference type="PANTHER" id="PTHR22946:SF9">
    <property type="entry name" value="POLYKETIDE TRANSFERASE AF380"/>
    <property type="match status" value="1"/>
</dbReference>
<name>A0A382MFE8_9ZZZZ</name>
<sequence length="354" mass="40226">MKKILLILVTALLLISNLVIPTTVLSKGWKGEGTKIEFESMPILTMKDFLNGVVPEKRNTIWGTLNFPANAPDKNVPVVVIMHGMMGIDASEEHWMKVFNSIGLATFMVDSNWARKKCKKDSNFKKEIPWCAAANRGMNRVIDGYGALKLLSNHPRIDPKRIGCLGISLGARGCLYLNVKRFQKMWGTPGLEFAASVPMYPPCNVIFKEDDEITDTKIRIHVGELDTYFPFDSCVNYAERLRAKGKDVQVKVYPDAHHGFDALMDLPAGETKWVTRGHNDGRCYYEENASLPVKEMDPDDVATITQIGFNEWYASATEKEKKKVFKRVKRRHKMGWRIPQIWHDRSCINKSTTD</sequence>
<accession>A0A382MFE8</accession>
<dbReference type="InterPro" id="IPR002925">
    <property type="entry name" value="Dienelactn_hydro"/>
</dbReference>
<dbReference type="InterPro" id="IPR029058">
    <property type="entry name" value="AB_hydrolase_fold"/>
</dbReference>
<feature type="domain" description="Dienelactone hydrolase" evidence="2">
    <location>
        <begin position="72"/>
        <end position="261"/>
    </location>
</feature>
<evidence type="ECO:0000256" key="1">
    <source>
        <dbReference type="ARBA" id="ARBA00022801"/>
    </source>
</evidence>
<protein>
    <recommendedName>
        <fullName evidence="2">Dienelactone hydrolase domain-containing protein</fullName>
    </recommendedName>
</protein>
<organism evidence="3">
    <name type="scientific">marine metagenome</name>
    <dbReference type="NCBI Taxonomy" id="408172"/>
    <lineage>
        <taxon>unclassified sequences</taxon>
        <taxon>metagenomes</taxon>
        <taxon>ecological metagenomes</taxon>
    </lineage>
</organism>
<dbReference type="EMBL" id="UINC01093100">
    <property type="protein sequence ID" value="SVC47248.1"/>
    <property type="molecule type" value="Genomic_DNA"/>
</dbReference>
<feature type="non-terminal residue" evidence="3">
    <location>
        <position position="354"/>
    </location>
</feature>